<dbReference type="Pfam" id="PF04998">
    <property type="entry name" value="RNA_pol_Rpb1_5"/>
    <property type="match status" value="1"/>
</dbReference>
<dbReference type="InterPro" id="IPR038120">
    <property type="entry name" value="Rpb1_funnel_sf"/>
</dbReference>
<keyword evidence="2 12" id="KW-0240">DNA-directed RNA polymerase</keyword>
<keyword evidence="3 12" id="KW-0934">Plastid</keyword>
<dbReference type="SUPFAM" id="SSF64484">
    <property type="entry name" value="beta and beta-prime subunits of DNA dependent RNA-polymerase"/>
    <property type="match status" value="2"/>
</dbReference>
<evidence type="ECO:0000259" key="10">
    <source>
        <dbReference type="Pfam" id="PF04998"/>
    </source>
</evidence>
<evidence type="ECO:0000256" key="1">
    <source>
        <dbReference type="ARBA" id="ARBA00012418"/>
    </source>
</evidence>
<proteinExistence type="predicted"/>
<name>A0A8E5J633_9CHLO</name>
<accession>A0A8E5J633</accession>
<dbReference type="PANTHER" id="PTHR19376:SF68">
    <property type="entry name" value="DNA-DIRECTED RNA POLYMERASE SUBUNIT BETA"/>
    <property type="match status" value="1"/>
</dbReference>
<dbReference type="Gene3D" id="1.10.150.390">
    <property type="match status" value="1"/>
</dbReference>
<evidence type="ECO:0000256" key="9">
    <source>
        <dbReference type="SAM" id="MobiDB-lite"/>
    </source>
</evidence>
<gene>
    <name evidence="12" type="primary">rpoC2</name>
</gene>
<evidence type="ECO:0000256" key="3">
    <source>
        <dbReference type="ARBA" id="ARBA00022640"/>
    </source>
</evidence>
<dbReference type="Pfam" id="PF05000">
    <property type="entry name" value="RNA_pol_Rpb1_4"/>
    <property type="match status" value="1"/>
</dbReference>
<sequence length="2931" mass="342796">MMLNFNSINKSTTMVNNRFQKLTKIQINGSTSRIFVNRPFNKGRLKTLLHWSFSQLGEKKTIDLVERLKHLGYSYATKAGLSLSVEDLLIPQTKNLLLTSTQQKLQQTQEDVEKGFLTSIEYVAQVLDRWNATSEQLKNDVIANFRSKDILNPVYMMAFSGARGNISQVRQLTGMRGLMADPSGQIIDFPIESNFREGLTLTEYMISCYGARKGVVDTALRTATSGYLTRRLVDSAHHIIIKRNDCETTKGIILSTLQRTNKTILSLKSRFLGRVLAKSVYDLNNQMIASRNQEINKDLATRLADLKVPILLRSPMTCNGQRSVCQQCYGWSLAVNRLVTLSESVGIIAAQSIGEPGTQLTMRTFHTGGVFSSDVTDQVCAPSAGNIIFPKAVPGFCVRTAHGQIAFLTKEVTHFFLKATSTKEFEFKNNKNFQISLQPYSLLFVKQNQFVQHNQVLAEFAILQKMSQTVNATSTIYSTISGEIKLTNAQTLQINQNTILTVNKKIKQLKKNDDFKLKKSLVSKFQFFEENYKNFISFVSNRLNYKDFVIFVSNHLNYQNPKIQNPKSFIAFVSNYLNYEEFIDFVSNCFNYKYRKLLNNLKSSHPHPQNGDLILAPILNNDEPQPSFETLNTKTLKLKRNKTTLTDKIEKPLKKRTNESLNSVVKNKVSLIIEHYLNLKKFQGGEFQGGDLNIEKLLLPMPMLQTNSNSNLNNLTILPFQIINEAQWKAYFFINFYEETIKEINENNHKIIYSDFKMQPLEKPKIQNINVYPGEFWILAAQKQKLLNHNFQPMVEAGDWLQQKATLISSTKTRFNSEPHLLGPISSEKMCFGTTNTFRNLNSIFKPNSLQWLNYNLKLQTPLKTGSQRIISHNFFQWNNRKKKQKFLKKKVQLKSKVQSLKSQTLKSQTRKSQTLKSPGLAKSLKKQKSKHTVMSEQAQIQNRLKSFAHINLQWLLVNPIKFLKNFHKQKSQKKDLGLLQPKRNLIKSFSTLKKSVLNQKYKNKLNFMKKIKHFYSCTVYNGFLNKVNTQKHNISKFSHLKYWFIKLRTPEQKFSQWFLTPLENQYTINNITTDFNLTLQIIQAVPKKGLIDLKFRKTNLNLTKAFTKSISIPKKTSMEFIYNCNYSSFYISFLDATKHLILNYMWYSRLNLINQKQMKPYLKFQSQTTFFKHRFELNNSKKVIHSHVKILKNYRQTRVHNFPIDHKMVQHTNLKQIYWPFSKTHIQLLQPFTNNLKLKKNLLIQTKDLKLSKKKRKKSKLTKKLRLNKKSSKQLTFLVIKQKQLLNYLFDLQLTQEKTKTSKLINWDCFFVCHIILLNSTFNMLNYWILNLKTWQKLNRVVQFKTFLNKPLNGNSRVESKNIISNFVNSMLPLPSMVNKKFLTNDGKVKTKLSFVLTNLQKKGYKIKVVNSFLWLNSCLTKSFNLDYLKLTAFQLNLKTTQFQFQTSQNSVFFVKSYSFELKNVMTLKKSFLFKSIKQKKSNTSFTTKTYNYKQKNRFYNEVSMTKRMFEKLKLTPFCKTDLNLKTKKDLNTSNLYKNKFFNYWSAIKANKKIINHSNGFNIKTKLNLTKSKGVSQLQFIKNFKKLNAVLGYFNQTSFKSNKFNTSISNFGLMPYFLTLTNNHTLEKNTFSSVRLLRLQFLLMLKFKPIFSIYPINLLALEKLDNRKDCLKLKNKLKRKLNDVDKINEQKTQININETKKTFYEHKINQRKTKQQKISIDFTNANKLRVKRIKKKLNLKKLFKNNATLVKQDKLLLKKALHVSTAVTRRVFLHDINKDILENKDVGTNVNISRKTKLNQPLYTDVKLTQYYGWVYVINNISFNQKKLALMAMKTTGLFDNRLFIQRHFALFSNLTIYQSSYNDVWKTMIFPKFINPVLVNNISNRIEVGTVKPIFSAYISLFIKHYIEKNLLKCFSTLTKKNKGAFIELYSLALQFYSDVVYLQKSKSSIGLKINKKRGNLNVSTITKPNTELDFQKGFVKQFKNECANKLKCQFRVDKTPKIKNTVKKTGILTSQHPKTKLKITKVNKLKQLNSSTSLFNKGKSLVIAIKNLQDIKNLNQKKLKVLNLYYRLSFLKKAEMPLINYKIKFKTLPYLNADRILLLHTSKIYYNNSSRYKPALLLNKLCYKPDLKTKRYLKQDKRNLNIFFKINHILTVMQKPEEIYAQNFVSNQRYELQKQALNFKLKSVDVDKNIPFKDWLKPNVELQLKTHFHYTNLFKMHYYYYNFFPYNQVLERKSKPLKLTSVPQLKNYNKWFTKIESNKKNVYKSFWTRFRYNVILNKLIMKKQKLLSKGIKTLNSYNLKPFMVKQHRNMKQNFQIKKKLKNERCYEHEHPNFEETFVYFLRLNKFQLKMLSLQNKRKHQSKNLKTFKQSSPISISESFQPFKLNLNFVKKKFQLKMFLLNDLLTPFYCLSLLNLNKTNLTISLKTKPKKLIKHKTQFLNRVDVSIKRAKKTIKAQVLKIEKKIEKDSNVHSKLKRKSKLKKISNSKKTKKSKSVGVGINKDAKKHLVNGVETPNFLTYSSVLFKLKHHLRLQHNLFKPGFPVEIVYSQHKKFFNLLLPRQQKVTMLTHSLTKQRTKSENQGEILKSSTYWQPFYFNFWAQSQTKTINQLLLSNKKKATINVTSLNYNVKPMTEIITLTNSDLLSYRLNSQMHLNTSELSIGDFVSFATPCFSTHRFSESGQILEIRKTKLVLRRAKKFALGSGSNLELENNNFVNINAPLLKLNYKQIVNEDIIQGIPRIERLFEARSIKQGFTLAHLLQERFAHILFNYKYKKLEFRRFATIKAVEFIQHYTLDAIQSVYQSQGVMISDKHVEIIIKQMTSKVIIIEAGKTKFLKGDLIPYHMVLRNDLLQKFGVRYQPFILGITQTSLKADGFISAASFQETVNILTQATYFRKTDFLLGLKERVILGDLIPCGTALKPWI</sequence>
<keyword evidence="8" id="KW-0804">Transcription</keyword>
<dbReference type="GO" id="GO:0006351">
    <property type="term" value="P:DNA-templated transcription"/>
    <property type="evidence" value="ECO:0007669"/>
    <property type="project" value="InterPro"/>
</dbReference>
<reference evidence="12" key="1">
    <citation type="submission" date="2019-01" db="EMBL/GenBank/DDBJ databases">
        <title>Complete Chloroplast Genome of Blidingia minima.</title>
        <authorList>
            <person name="Gao D."/>
        </authorList>
    </citation>
    <scope>NUCLEOTIDE SEQUENCE</scope>
</reference>
<dbReference type="Gene3D" id="1.10.274.100">
    <property type="entry name" value="RNA polymerase Rpb1, domain 3"/>
    <property type="match status" value="1"/>
</dbReference>
<dbReference type="CDD" id="cd02655">
    <property type="entry name" value="RNAP_beta'_C"/>
    <property type="match status" value="1"/>
</dbReference>
<dbReference type="Gene3D" id="1.10.132.30">
    <property type="match status" value="1"/>
</dbReference>
<geneLocation type="chloroplast" evidence="12"/>
<dbReference type="InterPro" id="IPR042102">
    <property type="entry name" value="RNA_pol_Rpb1_3_sf"/>
</dbReference>
<feature type="region of interest" description="Disordered" evidence="9">
    <location>
        <begin position="903"/>
        <end position="929"/>
    </location>
</feature>
<dbReference type="EMBL" id="MK408749">
    <property type="protein sequence ID" value="QUX32876.1"/>
    <property type="molecule type" value="Genomic_DNA"/>
</dbReference>
<dbReference type="GO" id="GO:0003677">
    <property type="term" value="F:DNA binding"/>
    <property type="evidence" value="ECO:0007669"/>
    <property type="project" value="InterPro"/>
</dbReference>
<organism evidence="12">
    <name type="scientific">Blidingia minima</name>
    <dbReference type="NCBI Taxonomy" id="63414"/>
    <lineage>
        <taxon>Eukaryota</taxon>
        <taxon>Viridiplantae</taxon>
        <taxon>Chlorophyta</taxon>
        <taxon>core chlorophytes</taxon>
        <taxon>Ulvophyceae</taxon>
        <taxon>OUU clade</taxon>
        <taxon>Ulvales</taxon>
        <taxon>Ulvaceae</taxon>
        <taxon>Blidingia</taxon>
    </lineage>
</organism>
<dbReference type="InterPro" id="IPR007083">
    <property type="entry name" value="RNA_pol_Rpb1_4"/>
</dbReference>
<dbReference type="GO" id="GO:0046872">
    <property type="term" value="F:metal ion binding"/>
    <property type="evidence" value="ECO:0007669"/>
    <property type="project" value="UniProtKB-KW"/>
</dbReference>
<evidence type="ECO:0000256" key="6">
    <source>
        <dbReference type="ARBA" id="ARBA00022723"/>
    </source>
</evidence>
<protein>
    <recommendedName>
        <fullName evidence="1">DNA-directed RNA polymerase</fullName>
        <ecNumber evidence="1">2.7.7.6</ecNumber>
    </recommendedName>
</protein>
<keyword evidence="12" id="KW-0150">Chloroplast</keyword>
<feature type="domain" description="RNA polymerase Rpb1" evidence="10">
    <location>
        <begin position="198"/>
        <end position="523"/>
    </location>
</feature>
<dbReference type="GO" id="GO:0003899">
    <property type="term" value="F:DNA-directed RNA polymerase activity"/>
    <property type="evidence" value="ECO:0007669"/>
    <property type="project" value="UniProtKB-EC"/>
</dbReference>
<dbReference type="PANTHER" id="PTHR19376">
    <property type="entry name" value="DNA-DIRECTED RNA POLYMERASE"/>
    <property type="match status" value="1"/>
</dbReference>
<evidence type="ECO:0000256" key="7">
    <source>
        <dbReference type="ARBA" id="ARBA00022833"/>
    </source>
</evidence>
<dbReference type="InterPro" id="IPR007081">
    <property type="entry name" value="RNA_pol_Rpb1_5"/>
</dbReference>
<keyword evidence="5" id="KW-0548">Nucleotidyltransferase</keyword>
<evidence type="ECO:0000313" key="12">
    <source>
        <dbReference type="EMBL" id="QUX32876.1"/>
    </source>
</evidence>
<dbReference type="InterPro" id="IPR012756">
    <property type="entry name" value="DNA-dir_RpoC2_beta_pp"/>
</dbReference>
<keyword evidence="6" id="KW-0479">Metal-binding</keyword>
<evidence type="ECO:0000256" key="4">
    <source>
        <dbReference type="ARBA" id="ARBA00022679"/>
    </source>
</evidence>
<feature type="domain" description="RNA polymerase Rpb1" evidence="11">
    <location>
        <begin position="123"/>
        <end position="195"/>
    </location>
</feature>
<keyword evidence="4" id="KW-0808">Transferase</keyword>
<keyword evidence="7" id="KW-0862">Zinc</keyword>
<dbReference type="Gene3D" id="1.10.1790.20">
    <property type="match status" value="1"/>
</dbReference>
<evidence type="ECO:0000256" key="5">
    <source>
        <dbReference type="ARBA" id="ARBA00022695"/>
    </source>
</evidence>
<evidence type="ECO:0000256" key="8">
    <source>
        <dbReference type="ARBA" id="ARBA00023163"/>
    </source>
</evidence>
<dbReference type="GO" id="GO:0000428">
    <property type="term" value="C:DNA-directed RNA polymerase complex"/>
    <property type="evidence" value="ECO:0007669"/>
    <property type="project" value="UniProtKB-KW"/>
</dbReference>
<dbReference type="EC" id="2.7.7.6" evidence="1"/>
<dbReference type="InterPro" id="IPR045867">
    <property type="entry name" value="DNA-dir_RpoC_beta_prime"/>
</dbReference>
<dbReference type="NCBIfam" id="TIGR02388">
    <property type="entry name" value="rpoC2_cyan"/>
    <property type="match status" value="1"/>
</dbReference>
<evidence type="ECO:0000256" key="2">
    <source>
        <dbReference type="ARBA" id="ARBA00022478"/>
    </source>
</evidence>
<evidence type="ECO:0000259" key="11">
    <source>
        <dbReference type="Pfam" id="PF05000"/>
    </source>
</evidence>